<reference evidence="2" key="1">
    <citation type="journal article" date="2019" name="Environ. Microbiol.">
        <title>Fungal ecological strategies reflected in gene transcription - a case study of two litter decomposers.</title>
        <authorList>
            <person name="Barbi F."/>
            <person name="Kohler A."/>
            <person name="Barry K."/>
            <person name="Baskaran P."/>
            <person name="Daum C."/>
            <person name="Fauchery L."/>
            <person name="Ihrmark K."/>
            <person name="Kuo A."/>
            <person name="LaButti K."/>
            <person name="Lipzen A."/>
            <person name="Morin E."/>
            <person name="Grigoriev I.V."/>
            <person name="Henrissat B."/>
            <person name="Lindahl B."/>
            <person name="Martin F."/>
        </authorList>
    </citation>
    <scope>NUCLEOTIDE SEQUENCE</scope>
    <source>
        <strain evidence="2">JB14</strain>
    </source>
</reference>
<evidence type="ECO:0000256" key="1">
    <source>
        <dbReference type="SAM" id="SignalP"/>
    </source>
</evidence>
<feature type="chain" id="PRO_5025400638" evidence="1">
    <location>
        <begin position="25"/>
        <end position="108"/>
    </location>
</feature>
<evidence type="ECO:0000313" key="3">
    <source>
        <dbReference type="Proteomes" id="UP000799118"/>
    </source>
</evidence>
<feature type="signal peptide" evidence="1">
    <location>
        <begin position="1"/>
        <end position="24"/>
    </location>
</feature>
<dbReference type="Proteomes" id="UP000799118">
    <property type="component" value="Unassembled WGS sequence"/>
</dbReference>
<gene>
    <name evidence="2" type="ORF">BT96DRAFT_1018247</name>
</gene>
<keyword evidence="1" id="KW-0732">Signal</keyword>
<organism evidence="2 3">
    <name type="scientific">Gymnopus androsaceus JB14</name>
    <dbReference type="NCBI Taxonomy" id="1447944"/>
    <lineage>
        <taxon>Eukaryota</taxon>
        <taxon>Fungi</taxon>
        <taxon>Dikarya</taxon>
        <taxon>Basidiomycota</taxon>
        <taxon>Agaricomycotina</taxon>
        <taxon>Agaricomycetes</taxon>
        <taxon>Agaricomycetidae</taxon>
        <taxon>Agaricales</taxon>
        <taxon>Marasmiineae</taxon>
        <taxon>Omphalotaceae</taxon>
        <taxon>Gymnopus</taxon>
    </lineage>
</organism>
<dbReference type="EMBL" id="ML769447">
    <property type="protein sequence ID" value="KAE9401290.1"/>
    <property type="molecule type" value="Genomic_DNA"/>
</dbReference>
<dbReference type="AlphaFoldDB" id="A0A6A4HU93"/>
<keyword evidence="3" id="KW-1185">Reference proteome</keyword>
<proteinExistence type="predicted"/>
<dbReference type="OrthoDB" id="2967504at2759"/>
<sequence>MRFTLASAIFVVFAAMLTIFTVEAAAINRREPLPVASPYVEVRVDAGSDVGIDLKLERPMLEGLTARDFSREARDFSADTVVESRAEAGNVDGNLVKRLHARDWRSIH</sequence>
<protein>
    <submittedName>
        <fullName evidence="2">Uncharacterized protein</fullName>
    </submittedName>
</protein>
<evidence type="ECO:0000313" key="2">
    <source>
        <dbReference type="EMBL" id="KAE9401290.1"/>
    </source>
</evidence>
<name>A0A6A4HU93_9AGAR</name>
<accession>A0A6A4HU93</accession>